<protein>
    <submittedName>
        <fullName evidence="2">Histone-lysine N-methyltransferase EHMT1</fullName>
    </submittedName>
</protein>
<dbReference type="EMBL" id="KL311695">
    <property type="protein sequence ID" value="KFP53236.1"/>
    <property type="molecule type" value="Genomic_DNA"/>
</dbReference>
<keyword evidence="2" id="KW-0489">Methyltransferase</keyword>
<dbReference type="AlphaFoldDB" id="A0A091M3V9"/>
<dbReference type="Gene3D" id="2.170.270.10">
    <property type="entry name" value="SET domain"/>
    <property type="match status" value="1"/>
</dbReference>
<feature type="domain" description="SET" evidence="1">
    <location>
        <begin position="1"/>
        <end position="89"/>
    </location>
</feature>
<evidence type="ECO:0000313" key="2">
    <source>
        <dbReference type="EMBL" id="KFP53236.1"/>
    </source>
</evidence>
<organism evidence="2 3">
    <name type="scientific">Cathartes aura</name>
    <name type="common">Turkey vulture</name>
    <name type="synonym">Vultur aura</name>
    <dbReference type="NCBI Taxonomy" id="43455"/>
    <lineage>
        <taxon>Eukaryota</taxon>
        <taxon>Metazoa</taxon>
        <taxon>Chordata</taxon>
        <taxon>Craniata</taxon>
        <taxon>Vertebrata</taxon>
        <taxon>Euteleostomi</taxon>
        <taxon>Archelosauria</taxon>
        <taxon>Archosauria</taxon>
        <taxon>Dinosauria</taxon>
        <taxon>Saurischia</taxon>
        <taxon>Theropoda</taxon>
        <taxon>Coelurosauria</taxon>
        <taxon>Aves</taxon>
        <taxon>Neognathae</taxon>
        <taxon>Neoaves</taxon>
        <taxon>Telluraves</taxon>
        <taxon>Accipitrimorphae</taxon>
        <taxon>Accipitriformes</taxon>
        <taxon>Cathartidae</taxon>
        <taxon>Cathartes</taxon>
    </lineage>
</organism>
<dbReference type="SUPFAM" id="SSF82199">
    <property type="entry name" value="SET domain"/>
    <property type="match status" value="1"/>
</dbReference>
<evidence type="ECO:0000313" key="3">
    <source>
        <dbReference type="Proteomes" id="UP000053745"/>
    </source>
</evidence>
<dbReference type="PROSITE" id="PS50280">
    <property type="entry name" value="SET"/>
    <property type="match status" value="1"/>
</dbReference>
<dbReference type="InterPro" id="IPR043550">
    <property type="entry name" value="EHMT1/EHMT2"/>
</dbReference>
<dbReference type="GO" id="GO:0046974">
    <property type="term" value="F:histone H3K9 methyltransferase activity"/>
    <property type="evidence" value="ECO:0007669"/>
    <property type="project" value="TreeGrafter"/>
</dbReference>
<feature type="non-terminal residue" evidence="2">
    <location>
        <position position="120"/>
    </location>
</feature>
<dbReference type="InterPro" id="IPR046341">
    <property type="entry name" value="SET_dom_sf"/>
</dbReference>
<keyword evidence="2" id="KW-0808">Transferase</keyword>
<dbReference type="GO" id="GO:0002039">
    <property type="term" value="F:p53 binding"/>
    <property type="evidence" value="ECO:0007669"/>
    <property type="project" value="InterPro"/>
</dbReference>
<gene>
    <name evidence="2" type="ORF">N323_08237</name>
</gene>
<reference evidence="2 3" key="1">
    <citation type="submission" date="2014-04" db="EMBL/GenBank/DDBJ databases">
        <title>Genome evolution of avian class.</title>
        <authorList>
            <person name="Zhang G."/>
            <person name="Li C."/>
        </authorList>
    </citation>
    <scope>NUCLEOTIDE SEQUENCE [LARGE SCALE GENOMIC DNA]</scope>
    <source>
        <strain evidence="2">BGI_N323</strain>
    </source>
</reference>
<dbReference type="GO" id="GO:0032259">
    <property type="term" value="P:methylation"/>
    <property type="evidence" value="ECO:0007669"/>
    <property type="project" value="UniProtKB-KW"/>
</dbReference>
<dbReference type="PANTHER" id="PTHR46307:SF2">
    <property type="entry name" value="HISTONE-LYSINE N-METHYLTRANSFERASE EHMT1"/>
    <property type="match status" value="1"/>
</dbReference>
<feature type="non-terminal residue" evidence="2">
    <location>
        <position position="1"/>
    </location>
</feature>
<keyword evidence="3" id="KW-1185">Reference proteome</keyword>
<dbReference type="GO" id="GO:0000122">
    <property type="term" value="P:negative regulation of transcription by RNA polymerase II"/>
    <property type="evidence" value="ECO:0007669"/>
    <property type="project" value="TreeGrafter"/>
</dbReference>
<sequence>YVGELISDSEADVREEDSYLFDLDNKDGEVYCIDARFYGNISRFINHLCEPNLIPVRVFMSHQDLRFPRIAFFSTRHIEAGEEIGFDYGDRFWDIKGKYFSCQCGSPKCKHSSSALAQRQ</sequence>
<name>A0A091M3V9_CATAU</name>
<dbReference type="PANTHER" id="PTHR46307">
    <property type="entry name" value="G9A, ISOFORM B"/>
    <property type="match status" value="1"/>
</dbReference>
<dbReference type="InterPro" id="IPR001214">
    <property type="entry name" value="SET_dom"/>
</dbReference>
<dbReference type="SMART" id="SM00317">
    <property type="entry name" value="SET"/>
    <property type="match status" value="1"/>
</dbReference>
<dbReference type="GO" id="GO:0000785">
    <property type="term" value="C:chromatin"/>
    <property type="evidence" value="ECO:0007669"/>
    <property type="project" value="TreeGrafter"/>
</dbReference>
<evidence type="ECO:0000259" key="1">
    <source>
        <dbReference type="PROSITE" id="PS50280"/>
    </source>
</evidence>
<dbReference type="OrthoDB" id="5792673at2759"/>
<proteinExistence type="predicted"/>
<accession>A0A091M3V9</accession>
<dbReference type="Pfam" id="PF00856">
    <property type="entry name" value="SET"/>
    <property type="match status" value="1"/>
</dbReference>
<dbReference type="Proteomes" id="UP000053745">
    <property type="component" value="Unassembled WGS sequence"/>
</dbReference>
<dbReference type="GO" id="GO:0005634">
    <property type="term" value="C:nucleus"/>
    <property type="evidence" value="ECO:0007669"/>
    <property type="project" value="TreeGrafter"/>
</dbReference>